<dbReference type="EMBL" id="CP003788">
    <property type="protein sequence ID" value="AFR06881.1"/>
    <property type="molecule type" value="Genomic_DNA"/>
</dbReference>
<dbReference type="Proteomes" id="UP000003779">
    <property type="component" value="Chromosome"/>
</dbReference>
<dbReference type="PATRIC" id="fig|1205910.3.peg.1516"/>
<name>J7L294_NOCAA</name>
<dbReference type="AlphaFoldDB" id="J7L294"/>
<dbReference type="HOGENOM" id="CLU_2881329_0_0_11"/>
<evidence type="ECO:0000313" key="2">
    <source>
        <dbReference type="EMBL" id="AFR06881.1"/>
    </source>
</evidence>
<proteinExistence type="predicted"/>
<gene>
    <name evidence="2" type="ordered locus">B005_1601</name>
</gene>
<evidence type="ECO:0000256" key="1">
    <source>
        <dbReference type="SAM" id="MobiDB-lite"/>
    </source>
</evidence>
<reference evidence="3" key="2">
    <citation type="submission" date="2012-08" db="EMBL/GenBank/DDBJ databases">
        <title>Whole-genome sequence of Nocardiopsis alba strain ATCC BAA-2165 associated with honeybees.</title>
        <authorList>
            <person name="Qiao J."/>
            <person name="Chen L."/>
            <person name="Li Y."/>
            <person name="Wang J."/>
            <person name="Zhang W."/>
            <person name="Chen S."/>
        </authorList>
    </citation>
    <scope>NUCLEOTIDE SEQUENCE [LARGE SCALE GENOMIC DNA]</scope>
    <source>
        <strain evidence="3">ATCC BAA-2165 / BE74</strain>
    </source>
</reference>
<evidence type="ECO:0000313" key="3">
    <source>
        <dbReference type="Proteomes" id="UP000003779"/>
    </source>
</evidence>
<dbReference type="KEGG" id="nal:B005_1601"/>
<sequence>MLGHVSTFPLPAPDTAPCRAPGARRRDLWGTQVLWGHRTLYESDIIDSHPVSEQMHRKHARFP</sequence>
<accession>J7L294</accession>
<reference evidence="2 3" key="1">
    <citation type="journal article" date="2012" name="J. Bacteriol.">
        <title>Whole-Genome Sequence of Nocardiopsis alba Strain ATCC BAA-2165, Associated with Honeybees.</title>
        <authorList>
            <person name="Qiao J."/>
            <person name="Chen L."/>
            <person name="Li Y."/>
            <person name="Wang J."/>
            <person name="Zhang W."/>
            <person name="Chen S."/>
        </authorList>
    </citation>
    <scope>NUCLEOTIDE SEQUENCE [LARGE SCALE GENOMIC DNA]</scope>
    <source>
        <strain evidence="3">ATCC BAA-2165 / BE74</strain>
    </source>
</reference>
<feature type="region of interest" description="Disordered" evidence="1">
    <location>
        <begin position="1"/>
        <end position="22"/>
    </location>
</feature>
<organism evidence="2 3">
    <name type="scientific">Nocardiopsis alba (strain ATCC BAA-2165 / BE74)</name>
    <dbReference type="NCBI Taxonomy" id="1205910"/>
    <lineage>
        <taxon>Bacteria</taxon>
        <taxon>Bacillati</taxon>
        <taxon>Actinomycetota</taxon>
        <taxon>Actinomycetes</taxon>
        <taxon>Streptosporangiales</taxon>
        <taxon>Nocardiopsidaceae</taxon>
        <taxon>Nocardiopsis</taxon>
    </lineage>
</organism>
<dbReference type="STRING" id="1205910.B005_1601"/>
<protein>
    <submittedName>
        <fullName evidence="2">Uncharacterized protein</fullName>
    </submittedName>
</protein>